<keyword evidence="7" id="KW-0378">Hydrolase</keyword>
<evidence type="ECO:0000256" key="9">
    <source>
        <dbReference type="ARBA" id="ARBA00022984"/>
    </source>
</evidence>
<dbReference type="PRINTS" id="PR00725">
    <property type="entry name" value="DADACBPTASE1"/>
</dbReference>
<dbReference type="GO" id="GO:0009252">
    <property type="term" value="P:peptidoglycan biosynthetic process"/>
    <property type="evidence" value="ECO:0007669"/>
    <property type="project" value="UniProtKB-UniPathway"/>
</dbReference>
<evidence type="ECO:0000259" key="16">
    <source>
        <dbReference type="SMART" id="SM00936"/>
    </source>
</evidence>
<keyword evidence="10" id="KW-0961">Cell wall biogenesis/degradation</keyword>
<evidence type="ECO:0000256" key="12">
    <source>
        <dbReference type="PIRSR" id="PIRSR618044-1"/>
    </source>
</evidence>
<comment type="similarity">
    <text evidence="2 14">Belongs to the peptidase S11 family.</text>
</comment>
<dbReference type="PANTHER" id="PTHR21581">
    <property type="entry name" value="D-ALANYL-D-ALANINE CARBOXYPEPTIDASE"/>
    <property type="match status" value="1"/>
</dbReference>
<dbReference type="InterPro" id="IPR037167">
    <property type="entry name" value="Peptidase_S11_C_sf"/>
</dbReference>
<dbReference type="InterPro" id="IPR001967">
    <property type="entry name" value="Peptidase_S11_N"/>
</dbReference>
<evidence type="ECO:0000313" key="17">
    <source>
        <dbReference type="EMBL" id="OEJ64670.1"/>
    </source>
</evidence>
<dbReference type="InterPro" id="IPR012338">
    <property type="entry name" value="Beta-lactam/transpept-like"/>
</dbReference>
<keyword evidence="5" id="KW-0645">Protease</keyword>
<dbReference type="Proteomes" id="UP000095347">
    <property type="component" value="Unassembled WGS sequence"/>
</dbReference>
<dbReference type="GO" id="GO:0008360">
    <property type="term" value="P:regulation of cell shape"/>
    <property type="evidence" value="ECO:0007669"/>
    <property type="project" value="UniProtKB-KW"/>
</dbReference>
<feature type="active site" evidence="12">
    <location>
        <position position="125"/>
    </location>
</feature>
<keyword evidence="8" id="KW-0133">Cell shape</keyword>
<feature type="signal peptide" evidence="15">
    <location>
        <begin position="1"/>
        <end position="28"/>
    </location>
</feature>
<evidence type="ECO:0000256" key="13">
    <source>
        <dbReference type="PIRSR" id="PIRSR618044-2"/>
    </source>
</evidence>
<dbReference type="STRING" id="28181.BEN30_00835"/>
<dbReference type="UniPathway" id="UPA00219"/>
<accession>A0A1E5Q4A3</accession>
<evidence type="ECO:0000256" key="10">
    <source>
        <dbReference type="ARBA" id="ARBA00023316"/>
    </source>
</evidence>
<sequence length="387" mass="42658">MLISRHKHISVLAAAAFTFVCAASSVHALETPASHVYLVDTETNTVLLDKNGDELMAPASMSKLMTLYMVFERLKDGRLSLDDKFYVSENAWRNGGESTGGSTMFLEPAMRVRVEDLIRGIIVQSGNDACIVIAEALSGSEEAFAEEMNAKARELGMTNSTFKNSTGWPNPDHRLSAHDLAHLAKLTVEHFPEFYHYYSEHSFFFNGIKQSNRNPLIYKDMGADGLKTGHTEESGYGLTASAKRKDRRLVLVVNGLASKKMRSTESERLLEWGFREFDNYALFKAGDVVTDAKVWLGEKPSVALVIENDLTLTLPKRVRPDMKVTATFQEPLPAPILKGQRLGTLSITAPDVAPVEIPLLAAESVEQLGLVGRLGAALDYILWGGSY</sequence>
<gene>
    <name evidence="17" type="ORF">BEN30_00835</name>
</gene>
<dbReference type="EC" id="3.4.16.4" evidence="3"/>
<evidence type="ECO:0000256" key="14">
    <source>
        <dbReference type="RuleBase" id="RU004016"/>
    </source>
</evidence>
<comment type="caution">
    <text evidence="17">The sequence shown here is derived from an EMBL/GenBank/DDBJ whole genome shotgun (WGS) entry which is preliminary data.</text>
</comment>
<evidence type="ECO:0000256" key="7">
    <source>
        <dbReference type="ARBA" id="ARBA00022801"/>
    </source>
</evidence>
<evidence type="ECO:0000256" key="5">
    <source>
        <dbReference type="ARBA" id="ARBA00022670"/>
    </source>
</evidence>
<dbReference type="AlphaFoldDB" id="A0A1E5Q4A3"/>
<dbReference type="GO" id="GO:0071555">
    <property type="term" value="P:cell wall organization"/>
    <property type="evidence" value="ECO:0007669"/>
    <property type="project" value="UniProtKB-KW"/>
</dbReference>
<feature type="domain" description="Peptidase S11 D-Ala-D-Ala carboxypeptidase A C-terminal" evidence="16">
    <location>
        <begin position="277"/>
        <end position="367"/>
    </location>
</feature>
<keyword evidence="4 17" id="KW-0121">Carboxypeptidase</keyword>
<evidence type="ECO:0000256" key="8">
    <source>
        <dbReference type="ARBA" id="ARBA00022960"/>
    </source>
</evidence>
<dbReference type="Gene3D" id="2.60.410.10">
    <property type="entry name" value="D-Ala-D-Ala carboxypeptidase, C-terminal domain"/>
    <property type="match status" value="1"/>
</dbReference>
<evidence type="ECO:0000256" key="11">
    <source>
        <dbReference type="ARBA" id="ARBA00034000"/>
    </source>
</evidence>
<dbReference type="OrthoDB" id="9795979at2"/>
<dbReference type="PANTHER" id="PTHR21581:SF6">
    <property type="entry name" value="TRAFFICKING PROTEIN PARTICLE COMPLEX SUBUNIT 12"/>
    <property type="match status" value="1"/>
</dbReference>
<dbReference type="GO" id="GO:0009002">
    <property type="term" value="F:serine-type D-Ala-D-Ala carboxypeptidase activity"/>
    <property type="evidence" value="ECO:0007669"/>
    <property type="project" value="UniProtKB-EC"/>
</dbReference>
<comment type="catalytic activity">
    <reaction evidence="11">
        <text>Preferential cleavage: (Ac)2-L-Lys-D-Ala-|-D-Ala. Also transpeptidation of peptidyl-alanyl moieties that are N-acyl substituents of D-alanine.</text>
        <dbReference type="EC" id="3.4.16.4"/>
    </reaction>
</comment>
<dbReference type="SMART" id="SM00936">
    <property type="entry name" value="PBP5_C"/>
    <property type="match status" value="1"/>
</dbReference>
<comment type="pathway">
    <text evidence="1">Cell wall biogenesis; peptidoglycan biosynthesis.</text>
</comment>
<feature type="chain" id="PRO_5009184026" description="serine-type D-Ala-D-Ala carboxypeptidase" evidence="15">
    <location>
        <begin position="29"/>
        <end position="387"/>
    </location>
</feature>
<dbReference type="InterPro" id="IPR012907">
    <property type="entry name" value="Peptidase_S11_C"/>
</dbReference>
<evidence type="ECO:0000256" key="3">
    <source>
        <dbReference type="ARBA" id="ARBA00012448"/>
    </source>
</evidence>
<dbReference type="EMBL" id="MCGG01000067">
    <property type="protein sequence ID" value="OEJ64670.1"/>
    <property type="molecule type" value="Genomic_DNA"/>
</dbReference>
<keyword evidence="9" id="KW-0573">Peptidoglycan synthesis</keyword>
<organism evidence="17 18">
    <name type="scientific">Magnetovibrio blakemorei</name>
    <dbReference type="NCBI Taxonomy" id="28181"/>
    <lineage>
        <taxon>Bacteria</taxon>
        <taxon>Pseudomonadati</taxon>
        <taxon>Pseudomonadota</taxon>
        <taxon>Alphaproteobacteria</taxon>
        <taxon>Rhodospirillales</taxon>
        <taxon>Magnetovibrionaceae</taxon>
        <taxon>Magnetovibrio</taxon>
    </lineage>
</organism>
<evidence type="ECO:0000256" key="6">
    <source>
        <dbReference type="ARBA" id="ARBA00022729"/>
    </source>
</evidence>
<dbReference type="Pfam" id="PF00768">
    <property type="entry name" value="Peptidase_S11"/>
    <property type="match status" value="1"/>
</dbReference>
<feature type="active site" description="Acyl-ester intermediate" evidence="12">
    <location>
        <position position="60"/>
    </location>
</feature>
<protein>
    <recommendedName>
        <fullName evidence="3">serine-type D-Ala-D-Ala carboxypeptidase</fullName>
        <ecNumber evidence="3">3.4.16.4</ecNumber>
    </recommendedName>
</protein>
<evidence type="ECO:0000256" key="1">
    <source>
        <dbReference type="ARBA" id="ARBA00004752"/>
    </source>
</evidence>
<proteinExistence type="inferred from homology"/>
<dbReference type="Pfam" id="PF07943">
    <property type="entry name" value="PBP5_C"/>
    <property type="match status" value="1"/>
</dbReference>
<dbReference type="SUPFAM" id="SSF56601">
    <property type="entry name" value="beta-lactamase/transpeptidase-like"/>
    <property type="match status" value="1"/>
</dbReference>
<evidence type="ECO:0000256" key="4">
    <source>
        <dbReference type="ARBA" id="ARBA00022645"/>
    </source>
</evidence>
<name>A0A1E5Q4A3_9PROT</name>
<evidence type="ECO:0000256" key="2">
    <source>
        <dbReference type="ARBA" id="ARBA00007164"/>
    </source>
</evidence>
<evidence type="ECO:0000256" key="15">
    <source>
        <dbReference type="SAM" id="SignalP"/>
    </source>
</evidence>
<feature type="active site" description="Proton acceptor" evidence="12">
    <location>
        <position position="63"/>
    </location>
</feature>
<dbReference type="Gene3D" id="3.40.710.10">
    <property type="entry name" value="DD-peptidase/beta-lactamase superfamily"/>
    <property type="match status" value="1"/>
</dbReference>
<keyword evidence="6 15" id="KW-0732">Signal</keyword>
<reference evidence="18" key="1">
    <citation type="submission" date="2016-07" db="EMBL/GenBank/DDBJ databases">
        <authorList>
            <person name="Florea S."/>
            <person name="Webb J.S."/>
            <person name="Jaromczyk J."/>
            <person name="Schardl C.L."/>
        </authorList>
    </citation>
    <scope>NUCLEOTIDE SEQUENCE [LARGE SCALE GENOMIC DNA]</scope>
    <source>
        <strain evidence="18">MV-1</strain>
    </source>
</reference>
<dbReference type="RefSeq" id="WP_069959172.1">
    <property type="nucleotide sequence ID" value="NZ_MCGG01000067.1"/>
</dbReference>
<dbReference type="InterPro" id="IPR018044">
    <property type="entry name" value="Peptidase_S11"/>
</dbReference>
<keyword evidence="18" id="KW-1185">Reference proteome</keyword>
<dbReference type="GO" id="GO:0006508">
    <property type="term" value="P:proteolysis"/>
    <property type="evidence" value="ECO:0007669"/>
    <property type="project" value="UniProtKB-KW"/>
</dbReference>
<evidence type="ECO:0000313" key="18">
    <source>
        <dbReference type="Proteomes" id="UP000095347"/>
    </source>
</evidence>
<feature type="binding site" evidence="13">
    <location>
        <position position="227"/>
    </location>
    <ligand>
        <name>substrate</name>
    </ligand>
</feature>